<dbReference type="STRING" id="103827.A0A0N5D076"/>
<dbReference type="GO" id="GO:0005680">
    <property type="term" value="C:anaphase-promoting complex"/>
    <property type="evidence" value="ECO:0007669"/>
    <property type="project" value="TreeGrafter"/>
</dbReference>
<dbReference type="PANTHER" id="PTHR12558:SF36">
    <property type="entry name" value="ANAPHASE-PROMOTING COMPLEX SUBUNIT 7"/>
    <property type="match status" value="1"/>
</dbReference>
<dbReference type="InterPro" id="IPR011990">
    <property type="entry name" value="TPR-like_helical_dom_sf"/>
</dbReference>
<evidence type="ECO:0000313" key="3">
    <source>
        <dbReference type="EMBL" id="VDN03502.1"/>
    </source>
</evidence>
<dbReference type="AlphaFoldDB" id="A0A0N5D076"/>
<dbReference type="GO" id="GO:0016567">
    <property type="term" value="P:protein ubiquitination"/>
    <property type="evidence" value="ECO:0007669"/>
    <property type="project" value="TreeGrafter"/>
</dbReference>
<dbReference type="GO" id="GO:0045842">
    <property type="term" value="P:positive regulation of mitotic metaphase/anaphase transition"/>
    <property type="evidence" value="ECO:0007669"/>
    <property type="project" value="TreeGrafter"/>
</dbReference>
<reference evidence="5" key="1">
    <citation type="submission" date="2017-02" db="UniProtKB">
        <authorList>
            <consortium name="WormBaseParasite"/>
        </authorList>
    </citation>
    <scope>IDENTIFICATION</scope>
</reference>
<evidence type="ECO:0000313" key="4">
    <source>
        <dbReference type="Proteomes" id="UP000276776"/>
    </source>
</evidence>
<protein>
    <submittedName>
        <fullName evidence="5">TPR_REGION domain-containing protein</fullName>
    </submittedName>
</protein>
<feature type="repeat" description="TPR" evidence="2">
    <location>
        <begin position="216"/>
        <end position="249"/>
    </location>
</feature>
<dbReference type="PROSITE" id="PS50005">
    <property type="entry name" value="TPR"/>
    <property type="match status" value="1"/>
</dbReference>
<dbReference type="Pfam" id="PF14559">
    <property type="entry name" value="TPR_19"/>
    <property type="match status" value="1"/>
</dbReference>
<dbReference type="Gene3D" id="1.25.40.10">
    <property type="entry name" value="Tetratricopeptide repeat domain"/>
    <property type="match status" value="3"/>
</dbReference>
<dbReference type="OMA" id="AFGHCAR"/>
<accession>A0A0N5D076</accession>
<dbReference type="GO" id="GO:0051301">
    <property type="term" value="P:cell division"/>
    <property type="evidence" value="ECO:0007669"/>
    <property type="project" value="TreeGrafter"/>
</dbReference>
<gene>
    <name evidence="3" type="ORF">TCLT_LOCUS6176</name>
</gene>
<dbReference type="EMBL" id="UYYF01004396">
    <property type="protein sequence ID" value="VDN03502.1"/>
    <property type="molecule type" value="Genomic_DNA"/>
</dbReference>
<evidence type="ECO:0000313" key="5">
    <source>
        <dbReference type="WBParaSite" id="TCLT_0000618701-mRNA-1"/>
    </source>
</evidence>
<evidence type="ECO:0000256" key="1">
    <source>
        <dbReference type="ARBA" id="ARBA00022803"/>
    </source>
</evidence>
<dbReference type="OrthoDB" id="308440at2759"/>
<keyword evidence="4" id="KW-1185">Reference proteome</keyword>
<dbReference type="PANTHER" id="PTHR12558">
    <property type="entry name" value="CELL DIVISION CYCLE 16,23,27"/>
    <property type="match status" value="1"/>
</dbReference>
<name>A0A0N5D076_THECL</name>
<dbReference type="WBParaSite" id="TCLT_0000618701-mRNA-1">
    <property type="protein sequence ID" value="TCLT_0000618701-mRNA-1"/>
    <property type="gene ID" value="TCLT_0000618701"/>
</dbReference>
<organism evidence="5">
    <name type="scientific">Thelazia callipaeda</name>
    <name type="common">Oriental eyeworm</name>
    <name type="synonym">Parasitic nematode</name>
    <dbReference type="NCBI Taxonomy" id="103827"/>
    <lineage>
        <taxon>Eukaryota</taxon>
        <taxon>Metazoa</taxon>
        <taxon>Ecdysozoa</taxon>
        <taxon>Nematoda</taxon>
        <taxon>Chromadorea</taxon>
        <taxon>Rhabditida</taxon>
        <taxon>Spirurina</taxon>
        <taxon>Spiruromorpha</taxon>
        <taxon>Thelazioidea</taxon>
        <taxon>Thelaziidae</taxon>
        <taxon>Thelazia</taxon>
    </lineage>
</organism>
<dbReference type="InterPro" id="IPR019734">
    <property type="entry name" value="TPR_rpt"/>
</dbReference>
<sequence>MSSFYADIIKLFDFELYWDVIALYELSYSGQLLNSVEEANVVSMVAESYYQLDNFNKSQEIFYRAITLTKTLTRSQIRDVKFTEAELKFRLHRCLLKQDKREEAMGVLGSIAENEMTPKAISALARLHHVPSNDYTCRDKVKTVGNAMIYHKKVVDLCPEAIDSLSCIVRYGWKERVNICHQNPIVQIWLKAQAAIAEQRHYEAIALLSSLPPVNLKIITELGRLHYTVGENQKAALYLRRVHHLDPSTSYSMDILAFILAQERNYKDLENLAGTLMDAQESPEAWVAYAFLAKCQKKYDKALHFAQKACQLSKWHIHPMAVLLKAHILMDRKKFDEAVANLRDALVIHPANYALYEALVQAFILQDKTQEARIVACTCRHILGQENARTLYLCATLAAKEEATVKDAQKLLEKAIAISPHQLDAVFLLVTLYDKTQNYDKAIALLKKQAETTVNSRLHHLLGDFLSKTNRPVDACHRYRLAVDGDASSAQAMDALEGMLGMSTPESSSSVACPGAPRRRGGFQGCHNDQMSVMERNV</sequence>
<keyword evidence="1 2" id="KW-0802">TPR repeat</keyword>
<dbReference type="SMART" id="SM00028">
    <property type="entry name" value="TPR"/>
    <property type="match status" value="4"/>
</dbReference>
<reference evidence="3 4" key="2">
    <citation type="submission" date="2018-11" db="EMBL/GenBank/DDBJ databases">
        <authorList>
            <consortium name="Pathogen Informatics"/>
        </authorList>
    </citation>
    <scope>NUCLEOTIDE SEQUENCE [LARGE SCALE GENOMIC DNA]</scope>
</reference>
<dbReference type="SUPFAM" id="SSF48452">
    <property type="entry name" value="TPR-like"/>
    <property type="match status" value="2"/>
</dbReference>
<dbReference type="SUPFAM" id="SSF81901">
    <property type="entry name" value="HCP-like"/>
    <property type="match status" value="1"/>
</dbReference>
<proteinExistence type="predicted"/>
<dbReference type="Proteomes" id="UP000276776">
    <property type="component" value="Unassembled WGS sequence"/>
</dbReference>
<evidence type="ECO:0000256" key="2">
    <source>
        <dbReference type="PROSITE-ProRule" id="PRU00339"/>
    </source>
</evidence>